<proteinExistence type="predicted"/>
<keyword evidence="2" id="KW-1185">Reference proteome</keyword>
<evidence type="ECO:0000313" key="2">
    <source>
        <dbReference type="Proteomes" id="UP000253083"/>
    </source>
</evidence>
<sequence length="175" mass="19033">MSRALLKWGGEKVVLFKYVGTRTRFVGVCLLMLGSGLFAHSNACAGELLGFYDYVRTKDSDATSSSVLLHQAMDAGLGARCSELYASLSCFDSALADKPAVAKTQQYSISVESNIQSLDEPEFFLQEHTVASLCKSPDIGLVSLPAVLSLPEQAIEDGQWPTRNTVALFESWRQS</sequence>
<dbReference type="InParanoid" id="A0A395JL80"/>
<name>A0A395JL80_9GAMM</name>
<dbReference type="RefSeq" id="WP_113953975.1">
    <property type="nucleotide sequence ID" value="NZ_QNRT01000002.1"/>
</dbReference>
<reference evidence="1 2" key="1">
    <citation type="submission" date="2018-06" db="EMBL/GenBank/DDBJ databases">
        <title>Genomic Encyclopedia of Type Strains, Phase IV (KMG-IV): sequencing the most valuable type-strain genomes for metagenomic binning, comparative biology and taxonomic classification.</title>
        <authorList>
            <person name="Goeker M."/>
        </authorList>
    </citation>
    <scope>NUCLEOTIDE SEQUENCE [LARGE SCALE GENOMIC DNA]</scope>
    <source>
        <strain evidence="1 2">DSM 24032</strain>
    </source>
</reference>
<dbReference type="Proteomes" id="UP000253083">
    <property type="component" value="Unassembled WGS sequence"/>
</dbReference>
<protein>
    <submittedName>
        <fullName evidence="1">Uncharacterized protein</fullName>
    </submittedName>
</protein>
<evidence type="ECO:0000313" key="1">
    <source>
        <dbReference type="EMBL" id="RBP51185.1"/>
    </source>
</evidence>
<accession>A0A395JL80</accession>
<comment type="caution">
    <text evidence="1">The sequence shown here is derived from an EMBL/GenBank/DDBJ whole genome shotgun (WGS) entry which is preliminary data.</text>
</comment>
<organism evidence="1 2">
    <name type="scientific">Arenicella xantha</name>
    <dbReference type="NCBI Taxonomy" id="644221"/>
    <lineage>
        <taxon>Bacteria</taxon>
        <taxon>Pseudomonadati</taxon>
        <taxon>Pseudomonadota</taxon>
        <taxon>Gammaproteobacteria</taxon>
        <taxon>Arenicellales</taxon>
        <taxon>Arenicellaceae</taxon>
        <taxon>Arenicella</taxon>
    </lineage>
</organism>
<gene>
    <name evidence="1" type="ORF">DFR28_102604</name>
</gene>
<dbReference type="EMBL" id="QNRT01000002">
    <property type="protein sequence ID" value="RBP51185.1"/>
    <property type="molecule type" value="Genomic_DNA"/>
</dbReference>
<dbReference type="AlphaFoldDB" id="A0A395JL80"/>